<evidence type="ECO:0000313" key="3">
    <source>
        <dbReference type="Proteomes" id="UP001182556"/>
    </source>
</evidence>
<reference evidence="2" key="1">
    <citation type="submission" date="2023-02" db="EMBL/GenBank/DDBJ databases">
        <title>Identification and recombinant expression of a fungal hydrolase from Papiliotrema laurentii that hydrolyzes apple cutin and clears colloidal polyester polyurethane.</title>
        <authorList>
            <consortium name="DOE Joint Genome Institute"/>
            <person name="Roman V.A."/>
            <person name="Bojanowski C."/>
            <person name="Crable B.R."/>
            <person name="Wagner D.N."/>
            <person name="Hung C.S."/>
            <person name="Nadeau L.J."/>
            <person name="Schratz L."/>
            <person name="Haridas S."/>
            <person name="Pangilinan J."/>
            <person name="Lipzen A."/>
            <person name="Na H."/>
            <person name="Yan M."/>
            <person name="Ng V."/>
            <person name="Grigoriev I.V."/>
            <person name="Spatafora J.W."/>
            <person name="Barlow D."/>
            <person name="Biffinger J."/>
            <person name="Kelley-Loughnane N."/>
            <person name="Varaljay V.A."/>
            <person name="Crookes-Goodson W.J."/>
        </authorList>
    </citation>
    <scope>NUCLEOTIDE SEQUENCE</scope>
    <source>
        <strain evidence="2">5307AH</strain>
    </source>
</reference>
<dbReference type="AlphaFoldDB" id="A0AAD9D134"/>
<keyword evidence="3" id="KW-1185">Reference proteome</keyword>
<evidence type="ECO:0008006" key="4">
    <source>
        <dbReference type="Google" id="ProtNLM"/>
    </source>
</evidence>
<comment type="caution">
    <text evidence="2">The sequence shown here is derived from an EMBL/GenBank/DDBJ whole genome shotgun (WGS) entry which is preliminary data.</text>
</comment>
<feature type="region of interest" description="Disordered" evidence="1">
    <location>
        <begin position="1"/>
        <end position="41"/>
    </location>
</feature>
<dbReference type="EMBL" id="JAODAN010000005">
    <property type="protein sequence ID" value="KAK1924263.1"/>
    <property type="molecule type" value="Genomic_DNA"/>
</dbReference>
<name>A0AAD9D134_PAPLA</name>
<feature type="compositionally biased region" description="Polar residues" evidence="1">
    <location>
        <begin position="7"/>
        <end position="16"/>
    </location>
</feature>
<organism evidence="2 3">
    <name type="scientific">Papiliotrema laurentii</name>
    <name type="common">Cryptococcus laurentii</name>
    <dbReference type="NCBI Taxonomy" id="5418"/>
    <lineage>
        <taxon>Eukaryota</taxon>
        <taxon>Fungi</taxon>
        <taxon>Dikarya</taxon>
        <taxon>Basidiomycota</taxon>
        <taxon>Agaricomycotina</taxon>
        <taxon>Tremellomycetes</taxon>
        <taxon>Tremellales</taxon>
        <taxon>Rhynchogastremaceae</taxon>
        <taxon>Papiliotrema</taxon>
    </lineage>
</organism>
<evidence type="ECO:0000313" key="2">
    <source>
        <dbReference type="EMBL" id="KAK1924263.1"/>
    </source>
</evidence>
<proteinExistence type="predicted"/>
<accession>A0AAD9D134</accession>
<sequence>MPKRSSSELGSSTDGPSDNPPLNFALHSDEDVKPAKNAKRPWSAEEEAVFLELMERLCMSALWHEIKLDKRLAHRGQPGIRAHILAMFKRLKK</sequence>
<dbReference type="Proteomes" id="UP001182556">
    <property type="component" value="Unassembled WGS sequence"/>
</dbReference>
<protein>
    <recommendedName>
        <fullName evidence="4">Myb-like domain-containing protein</fullName>
    </recommendedName>
</protein>
<evidence type="ECO:0000256" key="1">
    <source>
        <dbReference type="SAM" id="MobiDB-lite"/>
    </source>
</evidence>
<gene>
    <name evidence="2" type="ORF">DB88DRAFT_275101</name>
</gene>